<feature type="compositionally biased region" description="Polar residues" evidence="6">
    <location>
        <begin position="262"/>
        <end position="288"/>
    </location>
</feature>
<feature type="compositionally biased region" description="Polar residues" evidence="6">
    <location>
        <begin position="387"/>
        <end position="401"/>
    </location>
</feature>
<reference evidence="8 9" key="1">
    <citation type="journal article" date="2020" name="IScience">
        <title>Genome Sequencing of the Endangered Kingdonia uniflora (Circaeasteraceae, Ranunculales) Reveals Potential Mechanisms of Evolutionary Specialization.</title>
        <authorList>
            <person name="Sun Y."/>
            <person name="Deng T."/>
            <person name="Zhang A."/>
            <person name="Moore M.J."/>
            <person name="Landis J.B."/>
            <person name="Lin N."/>
            <person name="Zhang H."/>
            <person name="Zhang X."/>
            <person name="Huang J."/>
            <person name="Zhang X."/>
            <person name="Sun H."/>
            <person name="Wang H."/>
        </authorList>
    </citation>
    <scope>NUCLEOTIDE SEQUENCE [LARGE SCALE GENOMIC DNA]</scope>
    <source>
        <strain evidence="8">TB1705</strain>
        <tissue evidence="8">Leaf</tissue>
    </source>
</reference>
<evidence type="ECO:0000259" key="7">
    <source>
        <dbReference type="Pfam" id="PF06886"/>
    </source>
</evidence>
<dbReference type="EMBL" id="JACGCM010000262">
    <property type="protein sequence ID" value="KAF6174481.1"/>
    <property type="molecule type" value="Genomic_DNA"/>
</dbReference>
<keyword evidence="5" id="KW-0206">Cytoskeleton</keyword>
<sequence length="529" mass="58917">MADTLQDEIEIQQPLSLENVLDSSISFGRFDSELLSWDRWSSFSQNKYLEEVGKCSTPGSVAKKKAYFEAHYKKIAAQKSELVEQDSHMEDEHFRSDYPSSDSSNSNSYETDFRFDVFDVDRNVSMNEPPNVEVGDNCQDSIRNGVKEEASSTPYTPKSNDSDLFDLVADDFNSIGSHDQSENLAVLLKEESFSMGSPAKLEEVVDLVEVESNSTKSGPQFKEPQHVVIEAGCAELNDAKDAKLKHRKESHRRTLTSHEKNSASTKNKPSTRTPRSAHTTVTRATKPTSAPPAIFPSRSSTRSGQSLPRNKISLGAEAKKSTNTSLQMSHSLGSTNVESASTTNRRSSIMENMGDKEIVKRAFKAFQKNPSPSSNSIEVKSAVPQKVSENGTKQIVSSSKTLQHEKGGAKKLLEKANLQRGQVGAKSSTSARHIKANGINQTSGKAVPSFGLRSDERAEKRREFLKKLEEKSNAKDVEKTRLRSKSKEEKDAEIKKLRRNLNFKATPMPDFYREKAVSKIHVNKVRYEL</sequence>
<evidence type="ECO:0000313" key="8">
    <source>
        <dbReference type="EMBL" id="KAF6174481.1"/>
    </source>
</evidence>
<comment type="caution">
    <text evidence="8">The sequence shown here is derived from an EMBL/GenBank/DDBJ whole genome shotgun (WGS) entry which is preliminary data.</text>
</comment>
<feature type="region of interest" description="Disordered" evidence="6">
    <location>
        <begin position="83"/>
        <end position="108"/>
    </location>
</feature>
<organism evidence="8 9">
    <name type="scientific">Kingdonia uniflora</name>
    <dbReference type="NCBI Taxonomy" id="39325"/>
    <lineage>
        <taxon>Eukaryota</taxon>
        <taxon>Viridiplantae</taxon>
        <taxon>Streptophyta</taxon>
        <taxon>Embryophyta</taxon>
        <taxon>Tracheophyta</taxon>
        <taxon>Spermatophyta</taxon>
        <taxon>Magnoliopsida</taxon>
        <taxon>Ranunculales</taxon>
        <taxon>Circaeasteraceae</taxon>
        <taxon>Kingdonia</taxon>
    </lineage>
</organism>
<evidence type="ECO:0000313" key="9">
    <source>
        <dbReference type="Proteomes" id="UP000541444"/>
    </source>
</evidence>
<evidence type="ECO:0000256" key="1">
    <source>
        <dbReference type="ARBA" id="ARBA00004245"/>
    </source>
</evidence>
<dbReference type="PANTHER" id="PTHR47286:SF2">
    <property type="entry name" value="F3I6.9 PROTEIN"/>
    <property type="match status" value="1"/>
</dbReference>
<dbReference type="Pfam" id="PF06886">
    <property type="entry name" value="TPX2"/>
    <property type="match status" value="1"/>
</dbReference>
<dbReference type="Proteomes" id="UP000541444">
    <property type="component" value="Unassembled WGS sequence"/>
</dbReference>
<dbReference type="PANTHER" id="PTHR47286">
    <property type="entry name" value="F3I6.9 PROTEIN"/>
    <property type="match status" value="1"/>
</dbReference>
<evidence type="ECO:0000256" key="4">
    <source>
        <dbReference type="ARBA" id="ARBA00022701"/>
    </source>
</evidence>
<feature type="compositionally biased region" description="Basic and acidic residues" evidence="6">
    <location>
        <begin position="83"/>
        <end position="96"/>
    </location>
</feature>
<evidence type="ECO:0000256" key="2">
    <source>
        <dbReference type="ARBA" id="ARBA00005885"/>
    </source>
</evidence>
<feature type="compositionally biased region" description="Polar residues" evidence="6">
    <location>
        <begin position="321"/>
        <end position="345"/>
    </location>
</feature>
<dbReference type="InterPro" id="IPR027329">
    <property type="entry name" value="TPX2_C"/>
</dbReference>
<dbReference type="OrthoDB" id="621651at2759"/>
<dbReference type="AlphaFoldDB" id="A0A7J7P4X9"/>
<feature type="region of interest" description="Disordered" evidence="6">
    <location>
        <begin position="239"/>
        <end position="345"/>
    </location>
</feature>
<feature type="compositionally biased region" description="Polar residues" evidence="6">
    <location>
        <begin position="297"/>
        <end position="308"/>
    </location>
</feature>
<feature type="region of interest" description="Disordered" evidence="6">
    <location>
        <begin position="473"/>
        <end position="493"/>
    </location>
</feature>
<gene>
    <name evidence="8" type="ORF">GIB67_004675</name>
</gene>
<evidence type="ECO:0000256" key="6">
    <source>
        <dbReference type="SAM" id="MobiDB-lite"/>
    </source>
</evidence>
<keyword evidence="9" id="KW-1185">Reference proteome</keyword>
<proteinExistence type="inferred from homology"/>
<protein>
    <recommendedName>
        <fullName evidence="7">TPX2 C-terminal domain-containing protein</fullName>
    </recommendedName>
</protein>
<dbReference type="GO" id="GO:0005874">
    <property type="term" value="C:microtubule"/>
    <property type="evidence" value="ECO:0007669"/>
    <property type="project" value="UniProtKB-KW"/>
</dbReference>
<accession>A0A7J7P4X9</accession>
<comment type="subcellular location">
    <subcellularLocation>
        <location evidence="1">Cytoplasm</location>
        <location evidence="1">Cytoskeleton</location>
    </subcellularLocation>
</comment>
<evidence type="ECO:0000256" key="5">
    <source>
        <dbReference type="ARBA" id="ARBA00023212"/>
    </source>
</evidence>
<name>A0A7J7P4X9_9MAGN</name>
<feature type="compositionally biased region" description="Basic residues" evidence="6">
    <location>
        <begin position="243"/>
        <end position="255"/>
    </location>
</feature>
<keyword evidence="3" id="KW-0963">Cytoplasm</keyword>
<feature type="compositionally biased region" description="Low complexity" evidence="6">
    <location>
        <begin position="97"/>
        <end position="108"/>
    </location>
</feature>
<evidence type="ECO:0000256" key="3">
    <source>
        <dbReference type="ARBA" id="ARBA00022490"/>
    </source>
</evidence>
<comment type="similarity">
    <text evidence="2">Belongs to the TPX2 family.</text>
</comment>
<feature type="region of interest" description="Disordered" evidence="6">
    <location>
        <begin position="383"/>
        <end position="405"/>
    </location>
</feature>
<keyword evidence="4" id="KW-0493">Microtubule</keyword>
<feature type="domain" description="TPX2 C-terminal" evidence="7">
    <location>
        <begin position="450"/>
        <end position="515"/>
    </location>
</feature>